<accession>A0ABT9J0U3</accession>
<feature type="chain" id="PRO_5045645158" evidence="1">
    <location>
        <begin position="25"/>
        <end position="225"/>
    </location>
</feature>
<dbReference type="Proteomes" id="UP001231941">
    <property type="component" value="Unassembled WGS sequence"/>
</dbReference>
<proteinExistence type="predicted"/>
<organism evidence="2 3">
    <name type="scientific">Chengkuizengella axinellae</name>
    <dbReference type="NCBI Taxonomy" id="3064388"/>
    <lineage>
        <taxon>Bacteria</taxon>
        <taxon>Bacillati</taxon>
        <taxon>Bacillota</taxon>
        <taxon>Bacilli</taxon>
        <taxon>Bacillales</taxon>
        <taxon>Paenibacillaceae</taxon>
        <taxon>Chengkuizengella</taxon>
    </lineage>
</organism>
<reference evidence="2 3" key="1">
    <citation type="submission" date="2023-08" db="EMBL/GenBank/DDBJ databases">
        <authorList>
            <person name="Park J.-S."/>
        </authorList>
    </citation>
    <scope>NUCLEOTIDE SEQUENCE [LARGE SCALE GENOMIC DNA]</scope>
    <source>
        <strain evidence="2 3">2205SS18-9</strain>
    </source>
</reference>
<evidence type="ECO:0000313" key="2">
    <source>
        <dbReference type="EMBL" id="MDP5275202.1"/>
    </source>
</evidence>
<evidence type="ECO:0000256" key="1">
    <source>
        <dbReference type="SAM" id="SignalP"/>
    </source>
</evidence>
<name>A0ABT9J0U3_9BACL</name>
<feature type="signal peptide" evidence="1">
    <location>
        <begin position="1"/>
        <end position="24"/>
    </location>
</feature>
<evidence type="ECO:0000313" key="3">
    <source>
        <dbReference type="Proteomes" id="UP001231941"/>
    </source>
</evidence>
<comment type="caution">
    <text evidence="2">The sequence shown here is derived from an EMBL/GenBank/DDBJ whole genome shotgun (WGS) entry which is preliminary data.</text>
</comment>
<dbReference type="RefSeq" id="WP_305992513.1">
    <property type="nucleotide sequence ID" value="NZ_JAVAMP010000006.1"/>
</dbReference>
<keyword evidence="1" id="KW-0732">Signal</keyword>
<keyword evidence="3" id="KW-1185">Reference proteome</keyword>
<protein>
    <submittedName>
        <fullName evidence="2">Uncharacterized protein</fullName>
    </submittedName>
</protein>
<sequence>MKKITNTIFCLTLFSLIFTFSAKGGEIHPIAYNVIPFEEKQDTPAIILTKEEVKNLINNVEKPAILTKELLLSKDQEQILEWFSKLERSTFEIFKSLNASPIDSESKEIVIEVLKQYYKDSFAEMIFNVYYSPVYSVEGNYYDSYPMHAFPSIEVEKLLKDPNVNDVRVELLSGSYYYDLFISGTSTDPFIYEGPTTVDPNNPGSVNRIFIINNQNFLIHAISNF</sequence>
<gene>
    <name evidence="2" type="ORF">Q5Y73_13885</name>
</gene>
<dbReference type="EMBL" id="JAVAMP010000006">
    <property type="protein sequence ID" value="MDP5275202.1"/>
    <property type="molecule type" value="Genomic_DNA"/>
</dbReference>